<evidence type="ECO:0000313" key="2">
    <source>
        <dbReference type="Proteomes" id="UP000254293"/>
    </source>
</evidence>
<dbReference type="RefSeq" id="WP_115307714.1">
    <property type="nucleotide sequence ID" value="NZ_CP091516.1"/>
</dbReference>
<evidence type="ECO:0000313" key="1">
    <source>
        <dbReference type="EMBL" id="STR00440.1"/>
    </source>
</evidence>
<proteinExistence type="predicted"/>
<dbReference type="EMBL" id="UGJJ01000001">
    <property type="protein sequence ID" value="STR00440.1"/>
    <property type="molecule type" value="Genomic_DNA"/>
</dbReference>
<name>A0A377R0D5_9NEIS</name>
<dbReference type="OrthoDB" id="489040at2"/>
<reference evidence="1 2" key="1">
    <citation type="submission" date="2018-06" db="EMBL/GenBank/DDBJ databases">
        <authorList>
            <consortium name="Pathogen Informatics"/>
            <person name="Doyle S."/>
        </authorList>
    </citation>
    <scope>NUCLEOTIDE SEQUENCE [LARGE SCALE GENOMIC DNA]</scope>
    <source>
        <strain evidence="1 2">NCTC13336</strain>
    </source>
</reference>
<keyword evidence="2" id="KW-1185">Reference proteome</keyword>
<gene>
    <name evidence="1" type="ORF">NCTC13336_00648</name>
</gene>
<dbReference type="AlphaFoldDB" id="A0A377R0D5"/>
<sequence>MSVKHEIRDNEIFVFGSNRAGKHGLGTALMARMKYGAEMGQGFGFAGNSFAVPVKDEALKLLPIEDIAGYVQMFLDFAKANFDKRFFVTPLGTALGEYHAPDIAPLFKDAPDNCRLPPEWEEVIGR</sequence>
<protein>
    <submittedName>
        <fullName evidence="1">Uncharacterized protein</fullName>
    </submittedName>
</protein>
<organism evidence="1 2">
    <name type="scientific">Kingella potus</name>
    <dbReference type="NCBI Taxonomy" id="265175"/>
    <lineage>
        <taxon>Bacteria</taxon>
        <taxon>Pseudomonadati</taxon>
        <taxon>Pseudomonadota</taxon>
        <taxon>Betaproteobacteria</taxon>
        <taxon>Neisseriales</taxon>
        <taxon>Neisseriaceae</taxon>
        <taxon>Kingella</taxon>
    </lineage>
</organism>
<accession>A0A377R0D5</accession>
<dbReference type="Proteomes" id="UP000254293">
    <property type="component" value="Unassembled WGS sequence"/>
</dbReference>